<dbReference type="RefSeq" id="WP_345272918.1">
    <property type="nucleotide sequence ID" value="NZ_BAABJH010000001.1"/>
</dbReference>
<evidence type="ECO:0000313" key="1">
    <source>
        <dbReference type="EMBL" id="GAA4887995.1"/>
    </source>
</evidence>
<keyword evidence="2" id="KW-1185">Reference proteome</keyword>
<reference evidence="2" key="1">
    <citation type="journal article" date="2019" name="Int. J. Syst. Evol. Microbiol.">
        <title>The Global Catalogue of Microorganisms (GCM) 10K type strain sequencing project: providing services to taxonomists for standard genome sequencing and annotation.</title>
        <authorList>
            <consortium name="The Broad Institute Genomics Platform"/>
            <consortium name="The Broad Institute Genome Sequencing Center for Infectious Disease"/>
            <person name="Wu L."/>
            <person name="Ma J."/>
        </authorList>
    </citation>
    <scope>NUCLEOTIDE SEQUENCE [LARGE SCALE GENOMIC DNA]</scope>
    <source>
        <strain evidence="2">JCM 18274</strain>
    </source>
</reference>
<organism evidence="1 2">
    <name type="scientific">Flaviramulus aquimarinus</name>
    <dbReference type="NCBI Taxonomy" id="1170456"/>
    <lineage>
        <taxon>Bacteria</taxon>
        <taxon>Pseudomonadati</taxon>
        <taxon>Bacteroidota</taxon>
        <taxon>Flavobacteriia</taxon>
        <taxon>Flavobacteriales</taxon>
        <taxon>Flavobacteriaceae</taxon>
        <taxon>Flaviramulus</taxon>
    </lineage>
</organism>
<name>A0ABP9EV15_9FLAO</name>
<dbReference type="Proteomes" id="UP001500433">
    <property type="component" value="Unassembled WGS sequence"/>
</dbReference>
<sequence>MFKKKYRRKIEEGFKNIFKTEIDKNNKNHKHLGFDDLAIIVKEPIVKHQIIQLAKLCEEVPFNLTLKPSKNGILIEFWKAINI</sequence>
<dbReference type="EMBL" id="BAABJH010000001">
    <property type="protein sequence ID" value="GAA4887995.1"/>
    <property type="molecule type" value="Genomic_DNA"/>
</dbReference>
<comment type="caution">
    <text evidence="1">The sequence shown here is derived from an EMBL/GenBank/DDBJ whole genome shotgun (WGS) entry which is preliminary data.</text>
</comment>
<accession>A0ABP9EV15</accession>
<proteinExistence type="predicted"/>
<evidence type="ECO:0000313" key="2">
    <source>
        <dbReference type="Proteomes" id="UP001500433"/>
    </source>
</evidence>
<gene>
    <name evidence="1" type="ORF">GCM10023311_09820</name>
</gene>
<protein>
    <submittedName>
        <fullName evidence="1">Uncharacterized protein</fullName>
    </submittedName>
</protein>